<dbReference type="EMBL" id="AP024421">
    <property type="protein sequence ID" value="BCR90417.1"/>
    <property type="molecule type" value="Genomic_DNA"/>
</dbReference>
<reference evidence="2" key="1">
    <citation type="submission" date="2021-01" db="EMBL/GenBank/DDBJ databases">
        <authorList>
            <consortium name="Aspergillus chevalieri M1 genome sequencing consortium"/>
            <person name="Kazuki M."/>
            <person name="Futagami T."/>
        </authorList>
    </citation>
    <scope>NUCLEOTIDE SEQUENCE</scope>
    <source>
        <strain evidence="2">M1</strain>
    </source>
</reference>
<feature type="signal peptide" evidence="1">
    <location>
        <begin position="1"/>
        <end position="16"/>
    </location>
</feature>
<evidence type="ECO:0000313" key="2">
    <source>
        <dbReference type="EMBL" id="BCR90417.1"/>
    </source>
</evidence>
<keyword evidence="1" id="KW-0732">Signal</keyword>
<reference evidence="2" key="2">
    <citation type="submission" date="2021-02" db="EMBL/GenBank/DDBJ databases">
        <title>Aspergillus chevalieri M1 genome sequence.</title>
        <authorList>
            <person name="Kadooka C."/>
            <person name="Mori K."/>
            <person name="Futagami T."/>
        </authorList>
    </citation>
    <scope>NUCLEOTIDE SEQUENCE</scope>
    <source>
        <strain evidence="2">M1</strain>
    </source>
</reference>
<accession>A0A7R7VTA9</accession>
<dbReference type="RefSeq" id="XP_043138939.1">
    <property type="nucleotide sequence ID" value="XM_043281462.1"/>
</dbReference>
<dbReference type="KEGG" id="ache:ACHE_60303S"/>
<dbReference type="GeneID" id="66984775"/>
<protein>
    <submittedName>
        <fullName evidence="2">Uncharacterized protein</fullName>
    </submittedName>
</protein>
<proteinExistence type="predicted"/>
<keyword evidence="3" id="KW-1185">Reference proteome</keyword>
<organism evidence="2 3">
    <name type="scientific">Aspergillus chevalieri</name>
    <name type="common">Eurotium chevalieri</name>
    <dbReference type="NCBI Taxonomy" id="182096"/>
    <lineage>
        <taxon>Eukaryota</taxon>
        <taxon>Fungi</taxon>
        <taxon>Dikarya</taxon>
        <taxon>Ascomycota</taxon>
        <taxon>Pezizomycotina</taxon>
        <taxon>Eurotiomycetes</taxon>
        <taxon>Eurotiomycetidae</taxon>
        <taxon>Eurotiales</taxon>
        <taxon>Aspergillaceae</taxon>
        <taxon>Aspergillus</taxon>
        <taxon>Aspergillus subgen. Aspergillus</taxon>
    </lineage>
</organism>
<name>A0A7R7VTA9_ASPCH</name>
<gene>
    <name evidence="2" type="ORF">ACHE_60303S</name>
</gene>
<feature type="chain" id="PRO_5031292615" evidence="1">
    <location>
        <begin position="17"/>
        <end position="65"/>
    </location>
</feature>
<evidence type="ECO:0000313" key="3">
    <source>
        <dbReference type="Proteomes" id="UP000637239"/>
    </source>
</evidence>
<dbReference type="AlphaFoldDB" id="A0A7R7VTA9"/>
<dbReference type="Proteomes" id="UP000637239">
    <property type="component" value="Chromosome 6"/>
</dbReference>
<sequence length="65" mass="6816">MRVSIVVSLLAAVAIAVPFDAKRVADLTTNIDSNSKTLITKRQGLNLGSLPAGSPLLMEVVDPLN</sequence>
<evidence type="ECO:0000256" key="1">
    <source>
        <dbReference type="SAM" id="SignalP"/>
    </source>
</evidence>